<feature type="compositionally biased region" description="Acidic residues" evidence="6">
    <location>
        <begin position="45"/>
        <end position="69"/>
    </location>
</feature>
<evidence type="ECO:0000256" key="6">
    <source>
        <dbReference type="SAM" id="MobiDB-lite"/>
    </source>
</evidence>
<keyword evidence="3 5" id="KW-1133">Transmembrane helix</keyword>
<evidence type="ECO:0000256" key="1">
    <source>
        <dbReference type="ARBA" id="ARBA00022475"/>
    </source>
</evidence>
<feature type="chain" id="PRO_5019270340" description="Flagellar protein" evidence="7">
    <location>
        <begin position="30"/>
        <end position="232"/>
    </location>
</feature>
<dbReference type="Pfam" id="PF04347">
    <property type="entry name" value="FliO"/>
    <property type="match status" value="1"/>
</dbReference>
<dbReference type="GO" id="GO:0044781">
    <property type="term" value="P:bacterial-type flagellum organization"/>
    <property type="evidence" value="ECO:0007669"/>
    <property type="project" value="UniProtKB-UniRule"/>
</dbReference>
<name>A0A428N317_9BACI</name>
<dbReference type="GO" id="GO:0009425">
    <property type="term" value="C:bacterial-type flagellum basal body"/>
    <property type="evidence" value="ECO:0007669"/>
    <property type="project" value="UniProtKB-SubCell"/>
</dbReference>
<evidence type="ECO:0000256" key="4">
    <source>
        <dbReference type="ARBA" id="ARBA00023136"/>
    </source>
</evidence>
<sequence>MMNKRKSWFLLLLTTILLCAVLVPEISHAAVDENQTVNETFNGTDDGDESSTEESNAEDQEEPTSESSDDAGSSGPEMMEDTNVFKMLFQLVLALAAVIAIMYFLLKFINKRTQSFQSQKTMQNLGGVPLGQNKSVQMIKIGDRLLIVGVGDSIRLLKEIEEESEIEDLLENDSTSDTGWTKKGFSMFQGLFNKRKAEKKDSESFQHVLEDQLGEMKDTRKKARRHLKGYNQ</sequence>
<keyword evidence="2 5" id="KW-0812">Transmembrane</keyword>
<comment type="similarity">
    <text evidence="5">Belongs to the FliO/MopB family.</text>
</comment>
<evidence type="ECO:0000256" key="2">
    <source>
        <dbReference type="ARBA" id="ARBA00022692"/>
    </source>
</evidence>
<dbReference type="RefSeq" id="WP_125556470.1">
    <property type="nucleotide sequence ID" value="NZ_RBVX01000012.1"/>
</dbReference>
<keyword evidence="7" id="KW-0732">Signal</keyword>
<feature type="region of interest" description="Disordered" evidence="6">
    <location>
        <begin position="211"/>
        <end position="232"/>
    </location>
</feature>
<keyword evidence="5" id="KW-0975">Bacterial flagellum</keyword>
<proteinExistence type="inferred from homology"/>
<organism evidence="8 9">
    <name type="scientific">Salibacterium salarium</name>
    <dbReference type="NCBI Taxonomy" id="284579"/>
    <lineage>
        <taxon>Bacteria</taxon>
        <taxon>Bacillati</taxon>
        <taxon>Bacillota</taxon>
        <taxon>Bacilli</taxon>
        <taxon>Bacillales</taxon>
        <taxon>Bacillaceae</taxon>
    </lineage>
</organism>
<feature type="transmembrane region" description="Helical" evidence="5">
    <location>
        <begin position="87"/>
        <end position="106"/>
    </location>
</feature>
<comment type="subcellular location">
    <subcellularLocation>
        <location evidence="5">Cell membrane</location>
    </subcellularLocation>
    <subcellularLocation>
        <location evidence="5">Bacterial flagellum basal body</location>
    </subcellularLocation>
</comment>
<evidence type="ECO:0000256" key="3">
    <source>
        <dbReference type="ARBA" id="ARBA00022989"/>
    </source>
</evidence>
<keyword evidence="8" id="KW-0282">Flagellum</keyword>
<dbReference type="NCBIfam" id="TIGR03500">
    <property type="entry name" value="FliO_TIGR"/>
    <property type="match status" value="1"/>
</dbReference>
<dbReference type="InterPro" id="IPR022781">
    <property type="entry name" value="Flagellar_biosynth_FliO"/>
</dbReference>
<keyword evidence="8" id="KW-0969">Cilium</keyword>
<keyword evidence="9" id="KW-1185">Reference proteome</keyword>
<dbReference type="GO" id="GO:0005886">
    <property type="term" value="C:plasma membrane"/>
    <property type="evidence" value="ECO:0007669"/>
    <property type="project" value="UniProtKB-SubCell"/>
</dbReference>
<reference evidence="8 9" key="1">
    <citation type="submission" date="2018-10" db="EMBL/GenBank/DDBJ databases">
        <title>Draft genome sequence of Bacillus salarius IM0101, isolated from a hypersaline soil in Inner Mongolia, China.</title>
        <authorList>
            <person name="Yamprayoonswat W."/>
            <person name="Boonvisut S."/>
            <person name="Jumpathong W."/>
            <person name="Sittihan S."/>
            <person name="Ruangsuj P."/>
            <person name="Wanthongcharoen S."/>
            <person name="Thongpramul N."/>
            <person name="Pimmason S."/>
            <person name="Yu B."/>
            <person name="Yasawong M."/>
        </authorList>
    </citation>
    <scope>NUCLEOTIDE SEQUENCE [LARGE SCALE GENOMIC DNA]</scope>
    <source>
        <strain evidence="8 9">IM0101</strain>
    </source>
</reference>
<feature type="compositionally biased region" description="Basic residues" evidence="6">
    <location>
        <begin position="219"/>
        <end position="232"/>
    </location>
</feature>
<keyword evidence="4 5" id="KW-0472">Membrane</keyword>
<evidence type="ECO:0000256" key="7">
    <source>
        <dbReference type="SAM" id="SignalP"/>
    </source>
</evidence>
<dbReference type="AlphaFoldDB" id="A0A428N317"/>
<evidence type="ECO:0000313" key="9">
    <source>
        <dbReference type="Proteomes" id="UP000275076"/>
    </source>
</evidence>
<comment type="caution">
    <text evidence="8">The sequence shown here is derived from an EMBL/GenBank/DDBJ whole genome shotgun (WGS) entry which is preliminary data.</text>
</comment>
<gene>
    <name evidence="8" type="primary">fliO</name>
    <name evidence="8" type="ORF">D7Z54_13965</name>
</gene>
<evidence type="ECO:0000256" key="5">
    <source>
        <dbReference type="RuleBase" id="RU362064"/>
    </source>
</evidence>
<dbReference type="EMBL" id="RBVX01000012">
    <property type="protein sequence ID" value="RSL32845.1"/>
    <property type="molecule type" value="Genomic_DNA"/>
</dbReference>
<protein>
    <recommendedName>
        <fullName evidence="5">Flagellar protein</fullName>
    </recommendedName>
</protein>
<feature type="signal peptide" evidence="7">
    <location>
        <begin position="1"/>
        <end position="29"/>
    </location>
</feature>
<dbReference type="Proteomes" id="UP000275076">
    <property type="component" value="Unassembled WGS sequence"/>
</dbReference>
<accession>A0A428N317</accession>
<keyword evidence="1 5" id="KW-1003">Cell membrane</keyword>
<feature type="region of interest" description="Disordered" evidence="6">
    <location>
        <begin position="37"/>
        <end position="77"/>
    </location>
</feature>
<keyword evidence="8" id="KW-0966">Cell projection</keyword>
<evidence type="ECO:0000313" key="8">
    <source>
        <dbReference type="EMBL" id="RSL32845.1"/>
    </source>
</evidence>
<dbReference type="OrthoDB" id="2376965at2"/>